<accession>W9YVT8</accession>
<sequence length="65" mass="7709">MILSILPSHNRRPMLMKKAISIYLMKRISRCPHRRPARLTMSPLFQRCPQHHARFNTKPDLTMPS</sequence>
<reference evidence="1" key="1">
    <citation type="submission" date="2012-04" db="EMBL/GenBank/DDBJ databases">
        <title>The Genome Sequence of Fusarium oxysporum melonis.</title>
        <authorList>
            <consortium name="The Broad Institute Genome Sequencing Platform"/>
            <person name="Ma L.-J."/>
            <person name="Gale L.R."/>
            <person name="Schwartz D.C."/>
            <person name="Zhou S."/>
            <person name="Corby-Kistler H."/>
            <person name="Young S.K."/>
            <person name="Zeng Q."/>
            <person name="Gargeya S."/>
            <person name="Fitzgerald M."/>
            <person name="Haas B."/>
            <person name="Abouelleil A."/>
            <person name="Alvarado L."/>
            <person name="Arachchi H.M."/>
            <person name="Berlin A."/>
            <person name="Brown A."/>
            <person name="Chapman S.B."/>
            <person name="Chen Z."/>
            <person name="Dunbar C."/>
            <person name="Freedman E."/>
            <person name="Gearin G."/>
            <person name="Goldberg J."/>
            <person name="Griggs A."/>
            <person name="Gujja S."/>
            <person name="Heiman D."/>
            <person name="Howarth C."/>
            <person name="Larson L."/>
            <person name="Lui A."/>
            <person name="MacDonald P.J.P."/>
            <person name="Montmayeur A."/>
            <person name="Murphy C."/>
            <person name="Neiman D."/>
            <person name="Pearson M."/>
            <person name="Priest M."/>
            <person name="Roberts A."/>
            <person name="Saif S."/>
            <person name="Shea T."/>
            <person name="Shenoy N."/>
            <person name="Sisk P."/>
            <person name="Stolte C."/>
            <person name="Sykes S."/>
            <person name="Wortman J."/>
            <person name="Nusbaum C."/>
            <person name="Birren B."/>
        </authorList>
    </citation>
    <scope>NUCLEOTIDE SEQUENCE</scope>
    <source>
        <strain evidence="1">26406</strain>
    </source>
</reference>
<dbReference type="AlphaFoldDB" id="W9YVT8"/>
<organism evidence="1">
    <name type="scientific">Fusarium oxysporum f. sp. melonis 26406</name>
    <dbReference type="NCBI Taxonomy" id="1089452"/>
    <lineage>
        <taxon>Eukaryota</taxon>
        <taxon>Fungi</taxon>
        <taxon>Dikarya</taxon>
        <taxon>Ascomycota</taxon>
        <taxon>Pezizomycotina</taxon>
        <taxon>Sordariomycetes</taxon>
        <taxon>Hypocreomycetidae</taxon>
        <taxon>Hypocreales</taxon>
        <taxon>Nectriaceae</taxon>
        <taxon>Fusarium</taxon>
        <taxon>Fusarium oxysporum species complex</taxon>
    </lineage>
</organism>
<proteinExistence type="predicted"/>
<dbReference type="EMBL" id="KI980635">
    <property type="protein sequence ID" value="EXK23684.1"/>
    <property type="molecule type" value="Genomic_DNA"/>
</dbReference>
<dbReference type="HOGENOM" id="CLU_2849777_0_0_1"/>
<evidence type="ECO:0000313" key="1">
    <source>
        <dbReference type="EMBL" id="EXK23684.1"/>
    </source>
</evidence>
<dbReference type="VEuPathDB" id="FungiDB:FOMG_19555"/>
<name>W9YVT8_FUSOX</name>
<reference evidence="1" key="2">
    <citation type="submission" date="2014-02" db="EMBL/GenBank/DDBJ databases">
        <title>Annotation of the Genome Sequence of Fusarium oxysporum f. sp. melonis 26406.</title>
        <authorList>
            <consortium name="The Broad Institute Genomics Platform"/>
            <person name="Ma L.-J."/>
            <person name="Corby-Kistler H."/>
            <person name="Broz K."/>
            <person name="Gale L.R."/>
            <person name="Jonkers W."/>
            <person name="O'Donnell K."/>
            <person name="Ploetz R."/>
            <person name="Steinberg C."/>
            <person name="Schwartz D.C."/>
            <person name="VanEtten H."/>
            <person name="Zhou S."/>
            <person name="Young S.K."/>
            <person name="Zeng Q."/>
            <person name="Gargeya S."/>
            <person name="Fitzgerald M."/>
            <person name="Abouelleil A."/>
            <person name="Alvarado L."/>
            <person name="Chapman S.B."/>
            <person name="Gainer-Dewar J."/>
            <person name="Goldberg J."/>
            <person name="Griggs A."/>
            <person name="Gujja S."/>
            <person name="Hansen M."/>
            <person name="Howarth C."/>
            <person name="Imamovic A."/>
            <person name="Ireland A."/>
            <person name="Larimer J."/>
            <person name="McCowan C."/>
            <person name="Murphy C."/>
            <person name="Pearson M."/>
            <person name="Poon T.W."/>
            <person name="Priest M."/>
            <person name="Roberts A."/>
            <person name="Saif S."/>
            <person name="Shea T."/>
            <person name="Sykes S."/>
            <person name="Wortman J."/>
            <person name="Nusbaum C."/>
            <person name="Birren B."/>
        </authorList>
    </citation>
    <scope>NUCLEOTIDE SEQUENCE</scope>
    <source>
        <strain evidence="1">26406</strain>
    </source>
</reference>
<protein>
    <submittedName>
        <fullName evidence="1">Uncharacterized protein</fullName>
    </submittedName>
</protein>
<dbReference type="Proteomes" id="UP000030703">
    <property type="component" value="Unassembled WGS sequence"/>
</dbReference>
<gene>
    <name evidence="1" type="ORF">FOMG_19555</name>
</gene>